<name>A0ABR4QQ37_9CEST</name>
<keyword evidence="2" id="KW-1185">Reference proteome</keyword>
<comment type="caution">
    <text evidence="1">The sequence shown here is derived from an EMBL/GenBank/DDBJ whole genome shotgun (WGS) entry which is preliminary data.</text>
</comment>
<sequence length="122" mass="13236">MCLGEPDPSSLVGFALLAYTSNELNIFISNRSCILLGLQLVMRNNNWKRTGLCVAEEVICGLAPYLENIIGVITQPARDIHSISALDTSHRSQDAMCMAGEPFDQITETAVPVQPTTTTTLP</sequence>
<reference evidence="1 2" key="1">
    <citation type="journal article" date="2022" name="Front. Cell. Infect. Microbiol.">
        <title>The Genomes of Two Strains of Taenia crassiceps the Animal Model for the Study of Human Cysticercosis.</title>
        <authorList>
            <person name="Bobes R.J."/>
            <person name="Estrada K."/>
            <person name="Rios-Valencia D.G."/>
            <person name="Calderon-Gallegos A."/>
            <person name="de la Torre P."/>
            <person name="Carrero J.C."/>
            <person name="Sanchez-Flores A."/>
            <person name="Laclette J.P."/>
        </authorList>
    </citation>
    <scope>NUCLEOTIDE SEQUENCE [LARGE SCALE GENOMIC DNA]</scope>
    <source>
        <strain evidence="1">WFUcys</strain>
    </source>
</reference>
<gene>
    <name evidence="1" type="ORF">TcWFU_003732</name>
</gene>
<evidence type="ECO:0000313" key="1">
    <source>
        <dbReference type="EMBL" id="KAL5111829.1"/>
    </source>
</evidence>
<dbReference type="Proteomes" id="UP001651158">
    <property type="component" value="Unassembled WGS sequence"/>
</dbReference>
<dbReference type="EMBL" id="JAKROA010000001">
    <property type="protein sequence ID" value="KAL5111829.1"/>
    <property type="molecule type" value="Genomic_DNA"/>
</dbReference>
<proteinExistence type="predicted"/>
<protein>
    <submittedName>
        <fullName evidence="1">Uncharacterized protein</fullName>
    </submittedName>
</protein>
<accession>A0ABR4QQ37</accession>
<evidence type="ECO:0000313" key="2">
    <source>
        <dbReference type="Proteomes" id="UP001651158"/>
    </source>
</evidence>
<organism evidence="1 2">
    <name type="scientific">Taenia crassiceps</name>
    <dbReference type="NCBI Taxonomy" id="6207"/>
    <lineage>
        <taxon>Eukaryota</taxon>
        <taxon>Metazoa</taxon>
        <taxon>Spiralia</taxon>
        <taxon>Lophotrochozoa</taxon>
        <taxon>Platyhelminthes</taxon>
        <taxon>Cestoda</taxon>
        <taxon>Eucestoda</taxon>
        <taxon>Cyclophyllidea</taxon>
        <taxon>Taeniidae</taxon>
        <taxon>Taenia</taxon>
    </lineage>
</organism>